<dbReference type="AlphaFoldDB" id="A0A9W4U8Y9"/>
<dbReference type="EMBL" id="CAOQHR010000002">
    <property type="protein sequence ID" value="CAI6302130.1"/>
    <property type="molecule type" value="Genomic_DNA"/>
</dbReference>
<evidence type="ECO:0000256" key="1">
    <source>
        <dbReference type="SAM" id="Phobius"/>
    </source>
</evidence>
<name>A0A9W4U8Y9_9PLEO</name>
<evidence type="ECO:0000313" key="3">
    <source>
        <dbReference type="Proteomes" id="UP001152607"/>
    </source>
</evidence>
<sequence length="51" mass="5270">MTSISNVGRVLPVGVGVDVEVVVGALLIVADWAIASAANCSNSKFMSLRHD</sequence>
<keyword evidence="1" id="KW-1133">Transmembrane helix</keyword>
<protein>
    <submittedName>
        <fullName evidence="2">Uncharacterized protein</fullName>
    </submittedName>
</protein>
<dbReference type="Proteomes" id="UP001152607">
    <property type="component" value="Unassembled WGS sequence"/>
</dbReference>
<organism evidence="2 3">
    <name type="scientific">Periconia digitata</name>
    <dbReference type="NCBI Taxonomy" id="1303443"/>
    <lineage>
        <taxon>Eukaryota</taxon>
        <taxon>Fungi</taxon>
        <taxon>Dikarya</taxon>
        <taxon>Ascomycota</taxon>
        <taxon>Pezizomycotina</taxon>
        <taxon>Dothideomycetes</taxon>
        <taxon>Pleosporomycetidae</taxon>
        <taxon>Pleosporales</taxon>
        <taxon>Massarineae</taxon>
        <taxon>Periconiaceae</taxon>
        <taxon>Periconia</taxon>
    </lineage>
</organism>
<comment type="caution">
    <text evidence="2">The sequence shown here is derived from an EMBL/GenBank/DDBJ whole genome shotgun (WGS) entry which is preliminary data.</text>
</comment>
<keyword evidence="1" id="KW-0812">Transmembrane</keyword>
<reference evidence="2" key="1">
    <citation type="submission" date="2023-01" db="EMBL/GenBank/DDBJ databases">
        <authorList>
            <person name="Van Ghelder C."/>
            <person name="Rancurel C."/>
        </authorList>
    </citation>
    <scope>NUCLEOTIDE SEQUENCE</scope>
    <source>
        <strain evidence="2">CNCM I-4278</strain>
    </source>
</reference>
<gene>
    <name evidence="2" type="ORF">PDIGIT_LOCUS2877</name>
</gene>
<keyword evidence="3" id="KW-1185">Reference proteome</keyword>
<evidence type="ECO:0000313" key="2">
    <source>
        <dbReference type="EMBL" id="CAI6302130.1"/>
    </source>
</evidence>
<proteinExistence type="predicted"/>
<accession>A0A9W4U8Y9</accession>
<keyword evidence="1" id="KW-0472">Membrane</keyword>
<feature type="transmembrane region" description="Helical" evidence="1">
    <location>
        <begin position="21"/>
        <end position="40"/>
    </location>
</feature>